<name>A0AAV6NKX0_9ROSI</name>
<dbReference type="Proteomes" id="UP000685013">
    <property type="component" value="Chromosome 5"/>
</dbReference>
<keyword evidence="12" id="KW-0812">Transmembrane</keyword>
<evidence type="ECO:0008006" key="15">
    <source>
        <dbReference type="Google" id="ProtNLM"/>
    </source>
</evidence>
<dbReference type="AlphaFoldDB" id="A0AAV6NKX0"/>
<evidence type="ECO:0000313" key="13">
    <source>
        <dbReference type="EMBL" id="KAG6598305.1"/>
    </source>
</evidence>
<evidence type="ECO:0000256" key="3">
    <source>
        <dbReference type="ARBA" id="ARBA00022622"/>
    </source>
</evidence>
<evidence type="ECO:0000256" key="6">
    <source>
        <dbReference type="ARBA" id="ARBA00023136"/>
    </source>
</evidence>
<dbReference type="InterPro" id="IPR039281">
    <property type="entry name" value="AGP3/12/13/14/21"/>
</dbReference>
<keyword evidence="4" id="KW-0732">Signal</keyword>
<proteinExistence type="inferred from homology"/>
<feature type="non-terminal residue" evidence="13">
    <location>
        <position position="1"/>
    </location>
</feature>
<keyword evidence="8" id="KW-0379">Hydroxylation</keyword>
<feature type="transmembrane region" description="Helical" evidence="12">
    <location>
        <begin position="71"/>
        <end position="91"/>
    </location>
</feature>
<evidence type="ECO:0000256" key="1">
    <source>
        <dbReference type="ARBA" id="ARBA00004589"/>
    </source>
</evidence>
<feature type="region of interest" description="Disordered" evidence="11">
    <location>
        <begin position="17"/>
        <end position="66"/>
    </location>
</feature>
<dbReference type="GO" id="GO:0012505">
    <property type="term" value="C:endomembrane system"/>
    <property type="evidence" value="ECO:0007669"/>
    <property type="project" value="UniProtKB-SubCell"/>
</dbReference>
<feature type="transmembrane region" description="Helical" evidence="12">
    <location>
        <begin position="103"/>
        <end position="123"/>
    </location>
</feature>
<dbReference type="PANTHER" id="PTHR34114:SF3">
    <property type="entry name" value="OS01G0559750 PROTEIN"/>
    <property type="match status" value="1"/>
</dbReference>
<dbReference type="EMBL" id="JAGKQH010000005">
    <property type="protein sequence ID" value="KAG6598305.1"/>
    <property type="molecule type" value="Genomic_DNA"/>
</dbReference>
<evidence type="ECO:0000256" key="2">
    <source>
        <dbReference type="ARBA" id="ARBA00005835"/>
    </source>
</evidence>
<comment type="subcellular location">
    <subcellularLocation>
        <location evidence="10">Endomembrane system</location>
        <topology evidence="10">Lipid-anchor</topology>
    </subcellularLocation>
    <subcellularLocation>
        <location evidence="1">Membrane</location>
        <topology evidence="1">Lipid-anchor</topology>
        <topology evidence="1">GPI-anchor</topology>
    </subcellularLocation>
</comment>
<keyword evidence="6 12" id="KW-0472">Membrane</keyword>
<accession>A0AAV6NKX0</accession>
<keyword evidence="12" id="KW-1133">Transmembrane helix</keyword>
<evidence type="ECO:0000256" key="12">
    <source>
        <dbReference type="SAM" id="Phobius"/>
    </source>
</evidence>
<evidence type="ECO:0000256" key="5">
    <source>
        <dbReference type="ARBA" id="ARBA00022974"/>
    </source>
</evidence>
<keyword evidence="7" id="KW-0325">Glycoprotein</keyword>
<evidence type="ECO:0000256" key="7">
    <source>
        <dbReference type="ARBA" id="ARBA00023180"/>
    </source>
</evidence>
<protein>
    <recommendedName>
        <fullName evidence="15">Arabinogalactan peptide 13-like</fullName>
    </recommendedName>
</protein>
<keyword evidence="9" id="KW-0449">Lipoprotein</keyword>
<evidence type="ECO:0000256" key="10">
    <source>
        <dbReference type="ARBA" id="ARBA00037868"/>
    </source>
</evidence>
<evidence type="ECO:0000313" key="14">
    <source>
        <dbReference type="Proteomes" id="UP000685013"/>
    </source>
</evidence>
<evidence type="ECO:0000256" key="11">
    <source>
        <dbReference type="SAM" id="MobiDB-lite"/>
    </source>
</evidence>
<keyword evidence="3" id="KW-0336">GPI-anchor</keyword>
<keyword evidence="5" id="KW-0654">Proteoglycan</keyword>
<keyword evidence="14" id="KW-1185">Reference proteome</keyword>
<reference evidence="13 14" key="1">
    <citation type="journal article" date="2021" name="Hortic Res">
        <title>The domestication of Cucurbita argyrosperma as revealed by the genome of its wild relative.</title>
        <authorList>
            <person name="Barrera-Redondo J."/>
            <person name="Sanchez-de la Vega G."/>
            <person name="Aguirre-Liguori J.A."/>
            <person name="Castellanos-Morales G."/>
            <person name="Gutierrez-Guerrero Y.T."/>
            <person name="Aguirre-Dugua X."/>
            <person name="Aguirre-Planter E."/>
            <person name="Tenaillon M.I."/>
            <person name="Lira-Saade R."/>
            <person name="Eguiarte L.E."/>
        </authorList>
    </citation>
    <scope>NUCLEOTIDE SEQUENCE [LARGE SCALE GENOMIC DNA]</scope>
    <source>
        <strain evidence="13">JBR-2021</strain>
    </source>
</reference>
<organism evidence="13 14">
    <name type="scientific">Cucurbita argyrosperma subsp. sororia</name>
    <dbReference type="NCBI Taxonomy" id="37648"/>
    <lineage>
        <taxon>Eukaryota</taxon>
        <taxon>Viridiplantae</taxon>
        <taxon>Streptophyta</taxon>
        <taxon>Embryophyta</taxon>
        <taxon>Tracheophyta</taxon>
        <taxon>Spermatophyta</taxon>
        <taxon>Magnoliopsida</taxon>
        <taxon>eudicotyledons</taxon>
        <taxon>Gunneridae</taxon>
        <taxon>Pentapetalae</taxon>
        <taxon>rosids</taxon>
        <taxon>fabids</taxon>
        <taxon>Cucurbitales</taxon>
        <taxon>Cucurbitaceae</taxon>
        <taxon>Cucurbiteae</taxon>
        <taxon>Cucurbita</taxon>
    </lineage>
</organism>
<dbReference type="PANTHER" id="PTHR34114">
    <property type="entry name" value="ARABINOGALACTAN PEPTIDE 1"/>
    <property type="match status" value="1"/>
</dbReference>
<evidence type="ECO:0000256" key="9">
    <source>
        <dbReference type="ARBA" id="ARBA00023288"/>
    </source>
</evidence>
<evidence type="ECO:0000256" key="4">
    <source>
        <dbReference type="ARBA" id="ARBA00022729"/>
    </source>
</evidence>
<comment type="caution">
    <text evidence="13">The sequence shown here is derived from an EMBL/GenBank/DDBJ whole genome shotgun (WGS) entry which is preliminary data.</text>
</comment>
<sequence length="129" mass="13153">MFRCCFSSSQVSAVGKEIPVKNPKPEKKSAAECKGAPIDGSSLNLFRSLSSSPSSRRNHPNRQISESMAGVSQASLVALIAIVFAVASVAATEAPAPSPASPATSIAPSFVSACVAAFVALAFGSTLRI</sequence>
<comment type="similarity">
    <text evidence="2">Belongs to the AG-peptide AGP family.</text>
</comment>
<evidence type="ECO:0000256" key="8">
    <source>
        <dbReference type="ARBA" id="ARBA00023278"/>
    </source>
</evidence>
<dbReference type="GO" id="GO:0098552">
    <property type="term" value="C:side of membrane"/>
    <property type="evidence" value="ECO:0007669"/>
    <property type="project" value="UniProtKB-KW"/>
</dbReference>
<gene>
    <name evidence="13" type="ORF">SDJN03_08083</name>
</gene>
<feature type="compositionally biased region" description="Low complexity" evidence="11">
    <location>
        <begin position="41"/>
        <end position="55"/>
    </location>
</feature>